<evidence type="ECO:0000259" key="6">
    <source>
        <dbReference type="Pfam" id="PF12698"/>
    </source>
</evidence>
<dbReference type="GO" id="GO:0140359">
    <property type="term" value="F:ABC-type transporter activity"/>
    <property type="evidence" value="ECO:0007669"/>
    <property type="project" value="InterPro"/>
</dbReference>
<dbReference type="AlphaFoldDB" id="A0A2K2U269"/>
<reference evidence="7 8" key="1">
    <citation type="journal article" date="2018" name="Int. J. Syst. Evol. Microbiol.">
        <title>Rubneribacter badeniensis gen. nov., sp. nov. and Enteroscipio rubneri gen. nov., sp. nov., new members of the Eggerthellaceae isolated from human faeces.</title>
        <authorList>
            <person name="Danylec N."/>
            <person name="Gobl A."/>
            <person name="Stoll D.A."/>
            <person name="Hetzer B."/>
            <person name="Kulling S.E."/>
            <person name="Huch M."/>
        </authorList>
    </citation>
    <scope>NUCLEOTIDE SEQUENCE [LARGE SCALE GENOMIC DNA]</scope>
    <source>
        <strain evidence="7 8">ResAG-85</strain>
    </source>
</reference>
<protein>
    <recommendedName>
        <fullName evidence="6">ABC-2 type transporter transmembrane domain-containing protein</fullName>
    </recommendedName>
</protein>
<feature type="transmembrane region" description="Helical" evidence="5">
    <location>
        <begin position="214"/>
        <end position="236"/>
    </location>
</feature>
<evidence type="ECO:0000313" key="7">
    <source>
        <dbReference type="EMBL" id="PNV64391.1"/>
    </source>
</evidence>
<dbReference type="Proteomes" id="UP000236488">
    <property type="component" value="Unassembled WGS sequence"/>
</dbReference>
<dbReference type="GO" id="GO:0016020">
    <property type="term" value="C:membrane"/>
    <property type="evidence" value="ECO:0007669"/>
    <property type="project" value="UniProtKB-SubCell"/>
</dbReference>
<name>A0A2K2U269_9ACTN</name>
<feature type="transmembrane region" description="Helical" evidence="5">
    <location>
        <begin position="101"/>
        <end position="124"/>
    </location>
</feature>
<feature type="transmembrane region" description="Helical" evidence="5">
    <location>
        <begin position="130"/>
        <end position="155"/>
    </location>
</feature>
<evidence type="ECO:0000256" key="4">
    <source>
        <dbReference type="ARBA" id="ARBA00023136"/>
    </source>
</evidence>
<keyword evidence="2 5" id="KW-0812">Transmembrane</keyword>
<feature type="transmembrane region" description="Helical" evidence="5">
    <location>
        <begin position="162"/>
        <end position="181"/>
    </location>
</feature>
<keyword evidence="8" id="KW-1185">Reference proteome</keyword>
<dbReference type="EMBL" id="PPEL01000104">
    <property type="protein sequence ID" value="PNV64391.1"/>
    <property type="molecule type" value="Genomic_DNA"/>
</dbReference>
<evidence type="ECO:0000256" key="1">
    <source>
        <dbReference type="ARBA" id="ARBA00004141"/>
    </source>
</evidence>
<comment type="subcellular location">
    <subcellularLocation>
        <location evidence="1">Membrane</location>
        <topology evidence="1">Multi-pass membrane protein</topology>
    </subcellularLocation>
</comment>
<dbReference type="InterPro" id="IPR013525">
    <property type="entry name" value="ABC2_TM"/>
</dbReference>
<evidence type="ECO:0000256" key="2">
    <source>
        <dbReference type="ARBA" id="ARBA00022692"/>
    </source>
</evidence>
<accession>A0A2K2U269</accession>
<feature type="domain" description="ABC-2 type transporter transmembrane" evidence="6">
    <location>
        <begin position="49"/>
        <end position="227"/>
    </location>
</feature>
<sequence>MEAALRKTSALLGKDMKDLVKNPTVLLGCLLPVGFIALYSQTMGDASGEAADAARHQFLTMALFMTVGMTGCMTALYTIAEEKEKHTLRTLMLANVSAAQVIASRAVVSLTAIVVAQAACFAVLRAPIDLLAPYLLLGILSGLPVVMLSLVLGLASRDQMTAGVYSVPLILVAFLPMFAPLNETLAKATPYCPTGGAQELLNLAADGALFTADALQPLVVTLVWVAVGAAALALLYKRLARDN</sequence>
<evidence type="ECO:0000256" key="5">
    <source>
        <dbReference type="SAM" id="Phobius"/>
    </source>
</evidence>
<dbReference type="RefSeq" id="WP_103263291.1">
    <property type="nucleotide sequence ID" value="NZ_PPEL01000104.1"/>
</dbReference>
<comment type="caution">
    <text evidence="7">The sequence shown here is derived from an EMBL/GenBank/DDBJ whole genome shotgun (WGS) entry which is preliminary data.</text>
</comment>
<feature type="transmembrane region" description="Helical" evidence="5">
    <location>
        <begin position="59"/>
        <end position="80"/>
    </location>
</feature>
<dbReference type="Pfam" id="PF12698">
    <property type="entry name" value="ABC2_membrane_3"/>
    <property type="match status" value="1"/>
</dbReference>
<organism evidence="7 8">
    <name type="scientific">Rubneribacter badeniensis</name>
    <dbReference type="NCBI Taxonomy" id="2070688"/>
    <lineage>
        <taxon>Bacteria</taxon>
        <taxon>Bacillati</taxon>
        <taxon>Actinomycetota</taxon>
        <taxon>Coriobacteriia</taxon>
        <taxon>Eggerthellales</taxon>
        <taxon>Eggerthellaceae</taxon>
        <taxon>Rubneribacter</taxon>
    </lineage>
</organism>
<gene>
    <name evidence="7" type="ORF">C2L80_12155</name>
</gene>
<feature type="transmembrane region" description="Helical" evidence="5">
    <location>
        <begin position="20"/>
        <end position="39"/>
    </location>
</feature>
<keyword evidence="3 5" id="KW-1133">Transmembrane helix</keyword>
<evidence type="ECO:0000256" key="3">
    <source>
        <dbReference type="ARBA" id="ARBA00022989"/>
    </source>
</evidence>
<evidence type="ECO:0000313" key="8">
    <source>
        <dbReference type="Proteomes" id="UP000236488"/>
    </source>
</evidence>
<proteinExistence type="predicted"/>
<keyword evidence="4 5" id="KW-0472">Membrane</keyword>